<reference evidence="1" key="2">
    <citation type="submission" date="2021-12" db="EMBL/GenBank/DDBJ databases">
        <title>Resequencing data analysis of finger millet.</title>
        <authorList>
            <person name="Hatakeyama M."/>
            <person name="Aluri S."/>
            <person name="Balachadran M.T."/>
            <person name="Sivarajan S.R."/>
            <person name="Poveda L."/>
            <person name="Shimizu-Inatsugi R."/>
            <person name="Schlapbach R."/>
            <person name="Sreeman S.M."/>
            <person name="Shimizu K.K."/>
        </authorList>
    </citation>
    <scope>NUCLEOTIDE SEQUENCE</scope>
</reference>
<dbReference type="Pfam" id="PF03087">
    <property type="entry name" value="BPS1"/>
    <property type="match status" value="1"/>
</dbReference>
<organism evidence="1 2">
    <name type="scientific">Eleusine coracana subsp. coracana</name>
    <dbReference type="NCBI Taxonomy" id="191504"/>
    <lineage>
        <taxon>Eukaryota</taxon>
        <taxon>Viridiplantae</taxon>
        <taxon>Streptophyta</taxon>
        <taxon>Embryophyta</taxon>
        <taxon>Tracheophyta</taxon>
        <taxon>Spermatophyta</taxon>
        <taxon>Magnoliopsida</taxon>
        <taxon>Liliopsida</taxon>
        <taxon>Poales</taxon>
        <taxon>Poaceae</taxon>
        <taxon>PACMAD clade</taxon>
        <taxon>Chloridoideae</taxon>
        <taxon>Cynodonteae</taxon>
        <taxon>Eleusininae</taxon>
        <taxon>Eleusine</taxon>
    </lineage>
</organism>
<proteinExistence type="predicted"/>
<gene>
    <name evidence="1" type="primary">ga11402</name>
    <name evidence="1" type="ORF">PR202_ga11402</name>
</gene>
<dbReference type="PANTHER" id="PTHR33070">
    <property type="entry name" value="OS06G0725500 PROTEIN"/>
    <property type="match status" value="1"/>
</dbReference>
<evidence type="ECO:0000313" key="2">
    <source>
        <dbReference type="Proteomes" id="UP001054889"/>
    </source>
</evidence>
<protein>
    <submittedName>
        <fullName evidence="1">Uncharacterized protein</fullName>
    </submittedName>
</protein>
<reference evidence="1" key="1">
    <citation type="journal article" date="2018" name="DNA Res.">
        <title>Multiple hybrid de novo genome assembly of finger millet, an orphan allotetraploid crop.</title>
        <authorList>
            <person name="Hatakeyama M."/>
            <person name="Aluri S."/>
            <person name="Balachadran M.T."/>
            <person name="Sivarajan S.R."/>
            <person name="Patrignani A."/>
            <person name="Gruter S."/>
            <person name="Poveda L."/>
            <person name="Shimizu-Inatsugi R."/>
            <person name="Baeten J."/>
            <person name="Francoijs K.J."/>
            <person name="Nataraja K.N."/>
            <person name="Reddy Y.A.N."/>
            <person name="Phadnis S."/>
            <person name="Ravikumar R.L."/>
            <person name="Schlapbach R."/>
            <person name="Sreeman S.M."/>
            <person name="Shimizu K.K."/>
        </authorList>
    </citation>
    <scope>NUCLEOTIDE SEQUENCE</scope>
</reference>
<sequence length="298" mass="33692">MTKHSLRVGSLEVSNSFLLFRYIKRENKARKAPSHNLAFSCLLFSSISREKELHNLASFIRMACHQRSLSVPSSPRSNKIGVEEQLHTLKATISLPSTTVETMRHGFIKLGCIYNSIDELTCLPSNQRQQRKAVEEELERSLILLDLCNTVQESFAELKATIMEAQVVLKRGDVSAVQTKVQSYARLAKKALKQIKKISSKAASDMEGCRVVRLLSEAREITLSMLESTLVLLLKQIVMPSSTKWSLVSKAFQKKRVVCEEEQLQVLELDIVELESGIETLFRRMIQSRVSLLNTLSL</sequence>
<dbReference type="GO" id="GO:0048364">
    <property type="term" value="P:root development"/>
    <property type="evidence" value="ECO:0007669"/>
    <property type="project" value="InterPro"/>
</dbReference>
<accession>A0AAV5C9E4</accession>
<name>A0AAV5C9E4_ELECO</name>
<dbReference type="Proteomes" id="UP001054889">
    <property type="component" value="Unassembled WGS sequence"/>
</dbReference>
<keyword evidence="2" id="KW-1185">Reference proteome</keyword>
<dbReference type="PANTHER" id="PTHR33070:SF50">
    <property type="entry name" value="OS08G0553050 PROTEIN"/>
    <property type="match status" value="1"/>
</dbReference>
<comment type="caution">
    <text evidence="1">The sequence shown here is derived from an EMBL/GenBank/DDBJ whole genome shotgun (WGS) entry which is preliminary data.</text>
</comment>
<dbReference type="AlphaFoldDB" id="A0AAV5C9E4"/>
<dbReference type="InterPro" id="IPR004320">
    <property type="entry name" value="BPS1_pln"/>
</dbReference>
<evidence type="ECO:0000313" key="1">
    <source>
        <dbReference type="EMBL" id="GJM94729.1"/>
    </source>
</evidence>
<dbReference type="GO" id="GO:0048367">
    <property type="term" value="P:shoot system development"/>
    <property type="evidence" value="ECO:0007669"/>
    <property type="project" value="InterPro"/>
</dbReference>
<dbReference type="EMBL" id="BQKI01000005">
    <property type="protein sequence ID" value="GJM94729.1"/>
    <property type="molecule type" value="Genomic_DNA"/>
</dbReference>